<feature type="region of interest" description="Disordered" evidence="1">
    <location>
        <begin position="237"/>
        <end position="263"/>
    </location>
</feature>
<dbReference type="HOGENOM" id="CLU_475787_0_0_1"/>
<evidence type="ECO:0000313" key="3">
    <source>
        <dbReference type="EMBL" id="KEP51591.1"/>
    </source>
</evidence>
<dbReference type="GO" id="GO:0003677">
    <property type="term" value="F:DNA binding"/>
    <property type="evidence" value="ECO:0007669"/>
    <property type="project" value="UniProtKB-KW"/>
</dbReference>
<keyword evidence="4" id="KW-1185">Reference proteome</keyword>
<dbReference type="EMBL" id="AZST01000157">
    <property type="protein sequence ID" value="KEP51591.1"/>
    <property type="molecule type" value="Genomic_DNA"/>
</dbReference>
<dbReference type="GO" id="GO:0033309">
    <property type="term" value="C:SBF transcription complex"/>
    <property type="evidence" value="ECO:0007669"/>
    <property type="project" value="TreeGrafter"/>
</dbReference>
<evidence type="ECO:0000313" key="4">
    <source>
        <dbReference type="Proteomes" id="UP000027456"/>
    </source>
</evidence>
<feature type="compositionally biased region" description="Low complexity" evidence="1">
    <location>
        <begin position="490"/>
        <end position="522"/>
    </location>
</feature>
<dbReference type="GO" id="GO:0030907">
    <property type="term" value="C:MBF transcription complex"/>
    <property type="evidence" value="ECO:0007669"/>
    <property type="project" value="TreeGrafter"/>
</dbReference>
<feature type="compositionally biased region" description="Polar residues" evidence="1">
    <location>
        <begin position="315"/>
        <end position="334"/>
    </location>
</feature>
<proteinExistence type="predicted"/>
<dbReference type="PANTHER" id="PTHR43828">
    <property type="entry name" value="ASPARAGINASE"/>
    <property type="match status" value="1"/>
</dbReference>
<gene>
    <name evidence="3" type="ORF">V565_058910</name>
</gene>
<evidence type="ECO:0000259" key="2">
    <source>
        <dbReference type="PROSITE" id="PS51299"/>
    </source>
</evidence>
<feature type="compositionally biased region" description="Low complexity" evidence="1">
    <location>
        <begin position="468"/>
        <end position="477"/>
    </location>
</feature>
<feature type="region of interest" description="Disordered" evidence="1">
    <location>
        <begin position="1"/>
        <end position="32"/>
    </location>
</feature>
<protein>
    <submittedName>
        <fullName evidence="3">Putative DNA-binding domain of Mlu1-box-binding protein MBP1</fullName>
    </submittedName>
</protein>
<sequence length="573" mass="62151">MDHTSGSQTTPHASSSDMAPLDPPSSSSPQVLYMTPNHRVTKARYVTSSDPRGYVPVYEYPLNGQWIMMDTDDGYVLWTGIWKALGNSKADIVKILESQPDLASKLRRVRGGYLKMQGTWMARDVALELARRVAWNIRYDLVPLFGPSFPDSCLSPDQPGYGKVVARPPAKTRRSKRSGQPSPPGTNTQLAFSQDGPISPVNGESNTGPAPHATDVFESPVESNMSLVPERAFDSLAVDGTPGLYGTRGAPEQRGRSYSHSSGQLAYSNQTGWSSLAPIKQEPGQEQYDYSGDTAALGSQHASTRTLGQYAGQFGYTSPQHDASNPSHVGQGISQMRRGSVPHISGYPAATAPSSNYPYSDATIKQERDLSGASGYGGAFSQPGPYSGQPGTDLPVSPRQYPQYSQPTAYSTPQEAHTGSMHERSRSDSRYAPYHSSQSPLGYGSSLQQPQQGYTSAPPSARGMGFPSQQTRQQSQSAAGYAPTIDQYHTQESSTQHHTQSQFHSPQSLSMMQQLSPHSQQSTPQYAATGMGAVSTSYEYGYPGYQHHPTETDLHDLSDQQGDGHYRGYGHQF</sequence>
<feature type="compositionally biased region" description="Basic and acidic residues" evidence="1">
    <location>
        <begin position="420"/>
        <end position="429"/>
    </location>
</feature>
<feature type="compositionally biased region" description="Polar residues" evidence="1">
    <location>
        <begin position="400"/>
        <end position="417"/>
    </location>
</feature>
<feature type="compositionally biased region" description="Polar residues" evidence="1">
    <location>
        <begin position="1"/>
        <end position="17"/>
    </location>
</feature>
<name>A0A074RWV2_9AGAM</name>
<dbReference type="SUPFAM" id="SSF54616">
    <property type="entry name" value="DNA-binding domain of Mlu1-box binding protein MBP1"/>
    <property type="match status" value="1"/>
</dbReference>
<dbReference type="GO" id="GO:0000981">
    <property type="term" value="F:DNA-binding transcription factor activity, RNA polymerase II-specific"/>
    <property type="evidence" value="ECO:0007669"/>
    <property type="project" value="UniProtKB-ARBA"/>
</dbReference>
<feature type="domain" description="HTH APSES-type" evidence="2">
    <location>
        <begin position="44"/>
        <end position="156"/>
    </location>
</feature>
<dbReference type="OrthoDB" id="5562739at2759"/>
<dbReference type="InterPro" id="IPR036887">
    <property type="entry name" value="HTH_APSES_sf"/>
</dbReference>
<feature type="compositionally biased region" description="Polar residues" evidence="1">
    <location>
        <begin position="435"/>
        <end position="458"/>
    </location>
</feature>
<accession>A0A074RWV2</accession>
<feature type="region of interest" description="Disordered" evidence="1">
    <location>
        <begin position="312"/>
        <end position="527"/>
    </location>
</feature>
<dbReference type="Proteomes" id="UP000027456">
    <property type="component" value="Unassembled WGS sequence"/>
</dbReference>
<evidence type="ECO:0000256" key="1">
    <source>
        <dbReference type="SAM" id="MobiDB-lite"/>
    </source>
</evidence>
<dbReference type="InterPro" id="IPR051642">
    <property type="entry name" value="SWI6-like"/>
</dbReference>
<dbReference type="PANTHER" id="PTHR43828:SF5">
    <property type="entry name" value="TRANSCRIPTIONAL REPRESSOR XBP1"/>
    <property type="match status" value="1"/>
</dbReference>
<dbReference type="InterPro" id="IPR003163">
    <property type="entry name" value="Tscrpt_reg_HTH_APSES-type"/>
</dbReference>
<dbReference type="PROSITE" id="PS51299">
    <property type="entry name" value="HTH_APSES"/>
    <property type="match status" value="1"/>
</dbReference>
<feature type="region of interest" description="Disordered" evidence="1">
    <location>
        <begin position="156"/>
        <end position="222"/>
    </location>
</feature>
<dbReference type="Gene3D" id="3.10.260.10">
    <property type="entry name" value="Transcription regulator HTH, APSES-type DNA-binding domain"/>
    <property type="match status" value="1"/>
</dbReference>
<comment type="caution">
    <text evidence="3">The sequence shown here is derived from an EMBL/GenBank/DDBJ whole genome shotgun (WGS) entry which is preliminary data.</text>
</comment>
<organism evidence="3 4">
    <name type="scientific">Rhizoctonia solani 123E</name>
    <dbReference type="NCBI Taxonomy" id="1423351"/>
    <lineage>
        <taxon>Eukaryota</taxon>
        <taxon>Fungi</taxon>
        <taxon>Dikarya</taxon>
        <taxon>Basidiomycota</taxon>
        <taxon>Agaricomycotina</taxon>
        <taxon>Agaricomycetes</taxon>
        <taxon>Cantharellales</taxon>
        <taxon>Ceratobasidiaceae</taxon>
        <taxon>Rhizoctonia</taxon>
    </lineage>
</organism>
<dbReference type="AlphaFoldDB" id="A0A074RWV2"/>
<keyword evidence="3" id="KW-0238">DNA-binding</keyword>
<dbReference type="STRING" id="1423351.A0A074RWV2"/>
<reference evidence="3 4" key="1">
    <citation type="submission" date="2013-12" db="EMBL/GenBank/DDBJ databases">
        <authorList>
            <person name="Cubeta M."/>
            <person name="Pakala S."/>
            <person name="Fedorova N."/>
            <person name="Thomas E."/>
            <person name="Dean R."/>
            <person name="Jabaji S."/>
            <person name="Neate S."/>
            <person name="Toda T."/>
            <person name="Tavantzis S."/>
            <person name="Vilgalys R."/>
            <person name="Bharathan N."/>
            <person name="Pakala S."/>
            <person name="Losada L.S."/>
            <person name="Zafar N."/>
            <person name="Nierman W."/>
        </authorList>
    </citation>
    <scope>NUCLEOTIDE SEQUENCE [LARGE SCALE GENOMIC DNA]</scope>
    <source>
        <strain evidence="3 4">123E</strain>
    </source>
</reference>